<dbReference type="PRINTS" id="PR00147">
    <property type="entry name" value="DNAPHOTLYASE"/>
</dbReference>
<comment type="cofactor">
    <cofactor evidence="6">
        <name>FAD</name>
        <dbReference type="ChEBI" id="CHEBI:57692"/>
    </cofactor>
    <text evidence="6">Binds 1 FAD per subunit.</text>
</comment>
<dbReference type="GO" id="GO:0005634">
    <property type="term" value="C:nucleus"/>
    <property type="evidence" value="ECO:0007669"/>
    <property type="project" value="TreeGrafter"/>
</dbReference>
<accession>A0A8S1IXK9</accession>
<dbReference type="PROSITE" id="PS51645">
    <property type="entry name" value="PHR_CRY_ALPHA_BETA"/>
    <property type="match status" value="1"/>
</dbReference>
<evidence type="ECO:0000256" key="7">
    <source>
        <dbReference type="PIRSR" id="PIRSR602081-2"/>
    </source>
</evidence>
<dbReference type="InterPro" id="IPR014729">
    <property type="entry name" value="Rossmann-like_a/b/a_fold"/>
</dbReference>
<keyword evidence="5" id="KW-0157">Chromophore</keyword>
<dbReference type="GO" id="GO:0006950">
    <property type="term" value="P:response to stress"/>
    <property type="evidence" value="ECO:0007669"/>
    <property type="project" value="UniProtKB-ARBA"/>
</dbReference>
<feature type="domain" description="Photolyase/cryptochrome alpha/beta" evidence="9">
    <location>
        <begin position="10"/>
        <end position="163"/>
    </location>
</feature>
<evidence type="ECO:0000259" key="9">
    <source>
        <dbReference type="PROSITE" id="PS51645"/>
    </source>
</evidence>
<dbReference type="GO" id="GO:0003677">
    <property type="term" value="F:DNA binding"/>
    <property type="evidence" value="ECO:0007669"/>
    <property type="project" value="TreeGrafter"/>
</dbReference>
<dbReference type="AlphaFoldDB" id="A0A8S1IXK9"/>
<dbReference type="PANTHER" id="PTHR11455">
    <property type="entry name" value="CRYPTOCHROME"/>
    <property type="match status" value="1"/>
</dbReference>
<feature type="region of interest" description="Disordered" evidence="8">
    <location>
        <begin position="515"/>
        <end position="613"/>
    </location>
</feature>
<evidence type="ECO:0000256" key="6">
    <source>
        <dbReference type="PIRSR" id="PIRSR602081-1"/>
    </source>
</evidence>
<feature type="site" description="Electron transfer via tryptophanyl radical" evidence="7">
    <location>
        <position position="396"/>
    </location>
</feature>
<feature type="compositionally biased region" description="Low complexity" evidence="8">
    <location>
        <begin position="582"/>
        <end position="594"/>
    </location>
</feature>
<dbReference type="Gene3D" id="1.10.579.10">
    <property type="entry name" value="DNA Cyclobutane Dipyrimidine Photolyase, subunit A, domain 3"/>
    <property type="match status" value="1"/>
</dbReference>
<dbReference type="GO" id="GO:0006139">
    <property type="term" value="P:nucleobase-containing compound metabolic process"/>
    <property type="evidence" value="ECO:0007669"/>
    <property type="project" value="UniProtKB-ARBA"/>
</dbReference>
<feature type="site" description="Electron transfer via tryptophanyl radical" evidence="7">
    <location>
        <position position="343"/>
    </location>
</feature>
<dbReference type="GO" id="GO:0071949">
    <property type="term" value="F:FAD binding"/>
    <property type="evidence" value="ECO:0007669"/>
    <property type="project" value="TreeGrafter"/>
</dbReference>
<dbReference type="GO" id="GO:0005737">
    <property type="term" value="C:cytoplasm"/>
    <property type="evidence" value="ECO:0007669"/>
    <property type="project" value="TreeGrafter"/>
</dbReference>
<gene>
    <name evidence="10" type="ORF">OSTQU699_LOCUS1294</name>
</gene>
<dbReference type="InterPro" id="IPR002081">
    <property type="entry name" value="Cryptochrome/DNA_photolyase_1"/>
</dbReference>
<dbReference type="GO" id="GO:0003904">
    <property type="term" value="F:deoxyribodipyrimidine photo-lyase activity"/>
    <property type="evidence" value="ECO:0007669"/>
    <property type="project" value="TreeGrafter"/>
</dbReference>
<dbReference type="Gene3D" id="1.25.40.80">
    <property type="match status" value="1"/>
</dbReference>
<dbReference type="Pfam" id="PF00875">
    <property type="entry name" value="DNA_photolyase"/>
    <property type="match status" value="1"/>
</dbReference>
<dbReference type="PROSITE" id="PS00691">
    <property type="entry name" value="DNA_PHOTOLYASES_1_2"/>
    <property type="match status" value="1"/>
</dbReference>
<feature type="compositionally biased region" description="Basic residues" evidence="8">
    <location>
        <begin position="604"/>
        <end position="613"/>
    </location>
</feature>
<dbReference type="InterPro" id="IPR036134">
    <property type="entry name" value="Crypto/Photolyase_FAD-like_sf"/>
</dbReference>
<dbReference type="FunFam" id="1.10.579.10:FF:000003">
    <property type="entry name" value="Deoxyribodipyrimidine photo-lyase"/>
    <property type="match status" value="1"/>
</dbReference>
<dbReference type="InterPro" id="IPR006050">
    <property type="entry name" value="DNA_photolyase_N"/>
</dbReference>
<dbReference type="OrthoDB" id="435881at2759"/>
<dbReference type="InterPro" id="IPR018394">
    <property type="entry name" value="DNA_photolyase_1_CS_C"/>
</dbReference>
<evidence type="ECO:0000256" key="1">
    <source>
        <dbReference type="ARBA" id="ARBA00001932"/>
    </source>
</evidence>
<name>A0A8S1IXK9_9CHLO</name>
<dbReference type="Proteomes" id="UP000708148">
    <property type="component" value="Unassembled WGS sequence"/>
</dbReference>
<dbReference type="PROSITE" id="PS00394">
    <property type="entry name" value="DNA_PHOTOLYASES_1_1"/>
    <property type="match status" value="1"/>
</dbReference>
<feature type="binding site" evidence="6">
    <location>
        <begin position="271"/>
        <end position="275"/>
    </location>
    <ligand>
        <name>FAD</name>
        <dbReference type="ChEBI" id="CHEBI:57692"/>
    </ligand>
</feature>
<evidence type="ECO:0000313" key="11">
    <source>
        <dbReference type="Proteomes" id="UP000708148"/>
    </source>
</evidence>
<evidence type="ECO:0000256" key="2">
    <source>
        <dbReference type="ARBA" id="ARBA00005862"/>
    </source>
</evidence>
<dbReference type="PANTHER" id="PTHR11455:SF18">
    <property type="entry name" value="SI:CH1073-390K14.1"/>
    <property type="match status" value="1"/>
</dbReference>
<keyword evidence="11" id="KW-1185">Reference proteome</keyword>
<comment type="similarity">
    <text evidence="2">Belongs to the DNA photolyase class-1 family.</text>
</comment>
<dbReference type="SUPFAM" id="SSF52425">
    <property type="entry name" value="Cryptochrome/photolyase, N-terminal domain"/>
    <property type="match status" value="1"/>
</dbReference>
<dbReference type="InterPro" id="IPR005101">
    <property type="entry name" value="Cryptochr/Photolyase_FAD-bd"/>
</dbReference>
<evidence type="ECO:0000256" key="4">
    <source>
        <dbReference type="ARBA" id="ARBA00022827"/>
    </source>
</evidence>
<sequence length="613" mass="69112">MDPPTVPPVGTSLFWFRRDLRLDDNPGLAAALSCSQTVVGCSKAARARRRAGSRLLAAPARIPVFIWSPDEEGEFQPGTCSRWWLSRSLAALSARLASLGSRLLVRRAKDSLSGLADVLADTGATTLFFNQLYDPISLVRDFGLKQALGERGVACWSYGGDVLFEPWEVMQDDGQPFVTFEAFWDRVTNLGLEPKFPLPPLVSMPHVPTGLPSLELSELALLSPEEDATSKSLEQKWEPGAQPSHRQLEKFVQTRLSNFCHHKAQVDKDSTSELSPYIHYGEISVRYIYYRVKQEVLSGKCGQQSCNDFLRQMGYREYSRYISFHFPFTHERAYLEHLQACPWRYDKNDFKAWRLGLTGYPMVDAGMRQLWSEGWQHNRLRVVCASFLVKNLLLPWQWGLKHFWRTLLDADLECDALGWQYISGCLADAHPFGYLMELEYESRKFDASGRYIRRWIPSLARLPNKYIHCPWEAPAAILEDAGVELGVTYPHRVVKIEAVRQRVLNACNVIEQNQRNMDRGPFRPATAPVPRPEEATTMTEQSDRATEDSLEDDDGSDMDESTSSEESGVESFLGSRNVPSETAARTAASHYTAAGHWGTSSASQKRRQSGGGA</sequence>
<proteinExistence type="inferred from homology"/>
<feature type="compositionally biased region" description="Acidic residues" evidence="8">
    <location>
        <begin position="548"/>
        <end position="563"/>
    </location>
</feature>
<organism evidence="10 11">
    <name type="scientific">Ostreobium quekettii</name>
    <dbReference type="NCBI Taxonomy" id="121088"/>
    <lineage>
        <taxon>Eukaryota</taxon>
        <taxon>Viridiplantae</taxon>
        <taxon>Chlorophyta</taxon>
        <taxon>core chlorophytes</taxon>
        <taxon>Ulvophyceae</taxon>
        <taxon>TCBD clade</taxon>
        <taxon>Bryopsidales</taxon>
        <taxon>Ostreobineae</taxon>
        <taxon>Ostreobiaceae</taxon>
        <taxon>Ostreobium</taxon>
    </lineage>
</organism>
<evidence type="ECO:0000256" key="3">
    <source>
        <dbReference type="ARBA" id="ARBA00022630"/>
    </source>
</evidence>
<dbReference type="Gene3D" id="3.40.50.620">
    <property type="entry name" value="HUPs"/>
    <property type="match status" value="1"/>
</dbReference>
<dbReference type="Pfam" id="PF03441">
    <property type="entry name" value="FAD_binding_7"/>
    <property type="match status" value="1"/>
</dbReference>
<reference evidence="10" key="1">
    <citation type="submission" date="2020-12" db="EMBL/GenBank/DDBJ databases">
        <authorList>
            <person name="Iha C."/>
        </authorList>
    </citation>
    <scope>NUCLEOTIDE SEQUENCE</scope>
</reference>
<evidence type="ECO:0000313" key="10">
    <source>
        <dbReference type="EMBL" id="CAD7695933.1"/>
    </source>
</evidence>
<comment type="caution">
    <text evidence="10">The sequence shown here is derived from an EMBL/GenBank/DDBJ whole genome shotgun (WGS) entry which is preliminary data.</text>
</comment>
<dbReference type="GO" id="GO:0043153">
    <property type="term" value="P:entrainment of circadian clock by photoperiod"/>
    <property type="evidence" value="ECO:0007669"/>
    <property type="project" value="TreeGrafter"/>
</dbReference>
<feature type="binding site" evidence="6">
    <location>
        <begin position="409"/>
        <end position="411"/>
    </location>
    <ligand>
        <name>FAD</name>
        <dbReference type="ChEBI" id="CHEBI:57692"/>
    </ligand>
</feature>
<keyword evidence="4 6" id="KW-0274">FAD</keyword>
<dbReference type="SUPFAM" id="SSF48173">
    <property type="entry name" value="Cryptochrome/photolyase FAD-binding domain"/>
    <property type="match status" value="1"/>
</dbReference>
<dbReference type="GO" id="GO:0032922">
    <property type="term" value="P:circadian regulation of gene expression"/>
    <property type="evidence" value="ECO:0007669"/>
    <property type="project" value="TreeGrafter"/>
</dbReference>
<feature type="binding site" evidence="6">
    <location>
        <position position="309"/>
    </location>
    <ligand>
        <name>FAD</name>
        <dbReference type="ChEBI" id="CHEBI:57692"/>
    </ligand>
</feature>
<dbReference type="EMBL" id="CAJHUC010000409">
    <property type="protein sequence ID" value="CAD7695933.1"/>
    <property type="molecule type" value="Genomic_DNA"/>
</dbReference>
<protein>
    <recommendedName>
        <fullName evidence="9">Photolyase/cryptochrome alpha/beta domain-containing protein</fullName>
    </recommendedName>
</protein>
<keyword evidence="3 6" id="KW-0285">Flavoprotein</keyword>
<feature type="site" description="Electron transfer via tryptophanyl radical" evidence="7">
    <location>
        <position position="419"/>
    </location>
</feature>
<comment type="cofactor">
    <cofactor evidence="1">
        <name>(6R)-5,10-methylene-5,6,7,8-tetrahydrofolate</name>
        <dbReference type="ChEBI" id="CHEBI:15636"/>
    </cofactor>
</comment>
<evidence type="ECO:0000256" key="5">
    <source>
        <dbReference type="ARBA" id="ARBA00022991"/>
    </source>
</evidence>
<evidence type="ECO:0000256" key="8">
    <source>
        <dbReference type="SAM" id="MobiDB-lite"/>
    </source>
</evidence>
<dbReference type="InterPro" id="IPR036155">
    <property type="entry name" value="Crypto/Photolyase_N_sf"/>
</dbReference>